<evidence type="ECO:0000256" key="4">
    <source>
        <dbReference type="ARBA" id="ARBA00023136"/>
    </source>
</evidence>
<dbReference type="InterPro" id="IPR023352">
    <property type="entry name" value="MAPEG-like_dom_sf"/>
</dbReference>
<reference evidence="6 7" key="1">
    <citation type="submission" date="2016-10" db="EMBL/GenBank/DDBJ databases">
        <authorList>
            <person name="de Groot N.N."/>
        </authorList>
    </citation>
    <scope>NUCLEOTIDE SEQUENCE [LARGE SCALE GENOMIC DNA]</scope>
    <source>
        <strain evidence="6 7">CGMCC 1.8891</strain>
    </source>
</reference>
<protein>
    <recommendedName>
        <fullName evidence="8">Glutathione S-transferase</fullName>
    </recommendedName>
</protein>
<gene>
    <name evidence="6" type="ORF">SAMN04488138_11653</name>
</gene>
<comment type="subcellular location">
    <subcellularLocation>
        <location evidence="1">Membrane</location>
    </subcellularLocation>
</comment>
<evidence type="ECO:0000256" key="5">
    <source>
        <dbReference type="SAM" id="Phobius"/>
    </source>
</evidence>
<dbReference type="SUPFAM" id="SSF161084">
    <property type="entry name" value="MAPEG domain-like"/>
    <property type="match status" value="1"/>
</dbReference>
<dbReference type="GO" id="GO:0016020">
    <property type="term" value="C:membrane"/>
    <property type="evidence" value="ECO:0007669"/>
    <property type="project" value="UniProtKB-SubCell"/>
</dbReference>
<evidence type="ECO:0008006" key="8">
    <source>
        <dbReference type="Google" id="ProtNLM"/>
    </source>
</evidence>
<proteinExistence type="predicted"/>
<keyword evidence="3 5" id="KW-1133">Transmembrane helix</keyword>
<organism evidence="6 7">
    <name type="scientific">Celeribacter halophilus</name>
    <dbReference type="NCBI Taxonomy" id="576117"/>
    <lineage>
        <taxon>Bacteria</taxon>
        <taxon>Pseudomonadati</taxon>
        <taxon>Pseudomonadota</taxon>
        <taxon>Alphaproteobacteria</taxon>
        <taxon>Rhodobacterales</taxon>
        <taxon>Roseobacteraceae</taxon>
        <taxon>Celeribacter</taxon>
    </lineage>
</organism>
<keyword evidence="7" id="KW-1185">Reference proteome</keyword>
<sequence>MDTMTLTLTALYAGLAGLLYLFLSLHVIKQRFNAKQSLGDGGDETLNRRIRAHGNFNEYAPITLILIAALESQGAAALTVHLAGVTLLVSRALHAYGMQGDGKEWGRKYGIISTFVLLLLLSLANIGLALS</sequence>
<dbReference type="STRING" id="576117.SAMN04488138_11653"/>
<evidence type="ECO:0000256" key="2">
    <source>
        <dbReference type="ARBA" id="ARBA00022692"/>
    </source>
</evidence>
<evidence type="ECO:0000256" key="3">
    <source>
        <dbReference type="ARBA" id="ARBA00022989"/>
    </source>
</evidence>
<dbReference type="Gene3D" id="1.20.120.550">
    <property type="entry name" value="Membrane associated eicosanoid/glutathione metabolism-like domain"/>
    <property type="match status" value="1"/>
</dbReference>
<feature type="transmembrane region" description="Helical" evidence="5">
    <location>
        <begin position="109"/>
        <end position="130"/>
    </location>
</feature>
<evidence type="ECO:0000313" key="6">
    <source>
        <dbReference type="EMBL" id="SFJ96380.1"/>
    </source>
</evidence>
<dbReference type="AlphaFoldDB" id="A0A1I3VMJ8"/>
<dbReference type="EMBL" id="FORY01000016">
    <property type="protein sequence ID" value="SFJ96380.1"/>
    <property type="molecule type" value="Genomic_DNA"/>
</dbReference>
<dbReference type="PANTHER" id="PTHR35814:SF1">
    <property type="entry name" value="GLUTATHIONE S-TRANSFERASE-RELATED"/>
    <property type="match status" value="1"/>
</dbReference>
<accession>A0A1I3VMJ8</accession>
<dbReference type="Proteomes" id="UP000183299">
    <property type="component" value="Unassembled WGS sequence"/>
</dbReference>
<keyword evidence="2 5" id="KW-0812">Transmembrane</keyword>
<name>A0A1I3VMJ8_9RHOB</name>
<evidence type="ECO:0000256" key="1">
    <source>
        <dbReference type="ARBA" id="ARBA00004370"/>
    </source>
</evidence>
<dbReference type="PANTHER" id="PTHR35814">
    <property type="match status" value="1"/>
</dbReference>
<feature type="transmembrane region" description="Helical" evidence="5">
    <location>
        <begin position="6"/>
        <end position="28"/>
    </location>
</feature>
<evidence type="ECO:0000313" key="7">
    <source>
        <dbReference type="Proteomes" id="UP000183299"/>
    </source>
</evidence>
<dbReference type="Pfam" id="PF01124">
    <property type="entry name" value="MAPEG"/>
    <property type="match status" value="1"/>
</dbReference>
<dbReference type="InterPro" id="IPR001129">
    <property type="entry name" value="Membr-assoc_MAPEG"/>
</dbReference>
<keyword evidence="4 5" id="KW-0472">Membrane</keyword>